<keyword evidence="5" id="KW-0975">Bacterial flagellum</keyword>
<evidence type="ECO:0000256" key="7">
    <source>
        <dbReference type="ARBA" id="ARBA00033192"/>
    </source>
</evidence>
<feature type="domain" description="Flagellar hook-associated protein 2 N-terminal" evidence="8">
    <location>
        <begin position="11"/>
        <end position="112"/>
    </location>
</feature>
<evidence type="ECO:0000313" key="10">
    <source>
        <dbReference type="EMBL" id="SVA78230.1"/>
    </source>
</evidence>
<dbReference type="InterPro" id="IPR010809">
    <property type="entry name" value="FliD_C"/>
</dbReference>
<dbReference type="PANTHER" id="PTHR30288:SF0">
    <property type="entry name" value="FLAGELLAR HOOK-ASSOCIATED PROTEIN 2"/>
    <property type="match status" value="1"/>
</dbReference>
<dbReference type="GO" id="GO:0009421">
    <property type="term" value="C:bacterial-type flagellum filament cap"/>
    <property type="evidence" value="ECO:0007669"/>
    <property type="project" value="InterPro"/>
</dbReference>
<reference evidence="10" key="1">
    <citation type="submission" date="2018-05" db="EMBL/GenBank/DDBJ databases">
        <authorList>
            <person name="Lanie J.A."/>
            <person name="Ng W.-L."/>
            <person name="Kazmierczak K.M."/>
            <person name="Andrzejewski T.M."/>
            <person name="Davidsen T.M."/>
            <person name="Wayne K.J."/>
            <person name="Tettelin H."/>
            <person name="Glass J.I."/>
            <person name="Rusch D."/>
            <person name="Podicherti R."/>
            <person name="Tsui H.-C.T."/>
            <person name="Winkler M.E."/>
        </authorList>
    </citation>
    <scope>NUCLEOTIDE SEQUENCE</scope>
</reference>
<evidence type="ECO:0000256" key="2">
    <source>
        <dbReference type="ARBA" id="ARBA00009764"/>
    </source>
</evidence>
<dbReference type="GO" id="GO:0007155">
    <property type="term" value="P:cell adhesion"/>
    <property type="evidence" value="ECO:0007669"/>
    <property type="project" value="InterPro"/>
</dbReference>
<evidence type="ECO:0000256" key="5">
    <source>
        <dbReference type="ARBA" id="ARBA00023143"/>
    </source>
</evidence>
<evidence type="ECO:0000256" key="4">
    <source>
        <dbReference type="ARBA" id="ARBA00023054"/>
    </source>
</evidence>
<dbReference type="GO" id="GO:0009424">
    <property type="term" value="C:bacterial-type flagellum hook"/>
    <property type="evidence" value="ECO:0007669"/>
    <property type="project" value="InterPro"/>
</dbReference>
<dbReference type="EMBL" id="UINC01018592">
    <property type="protein sequence ID" value="SVA78230.1"/>
    <property type="molecule type" value="Genomic_DNA"/>
</dbReference>
<dbReference type="AlphaFoldDB" id="A0A381YMQ0"/>
<dbReference type="InterPro" id="IPR003481">
    <property type="entry name" value="FliD_N"/>
</dbReference>
<comment type="subunit">
    <text evidence="3">Homopentamer.</text>
</comment>
<comment type="subcellular location">
    <subcellularLocation>
        <location evidence="1">Bacterial flagellum</location>
    </subcellularLocation>
</comment>
<name>A0A381YMQ0_9ZZZZ</name>
<keyword evidence="4" id="KW-0175">Coiled coil</keyword>
<feature type="domain" description="Flagellar hook-associated protein 2 C-terminal" evidence="9">
    <location>
        <begin position="222"/>
        <end position="378"/>
    </location>
</feature>
<sequence>MAQNAVFGINSNLDTQDIINKMVSLEARSMDLVEAKKQIEQQKLASFQELKNRLQTFKSVVTTLNTQSRFIVNKSVFSNNSFSDSNKVVDITTTSSASSGTYSLIVNNLATESKLITSGYAETTTSIASGTVTIVIGSSASSTVTIDSTNNTLDGLRLAINNLGLDVKASFLNDGDATNPYRLLISGTQTGSSGTVTMSHTTPQSPFWTASAGVTFETTQTARDASLSLDGVSITKSSNTVTDVISGAALKLQSAGSGTISLSTDTEAITTKVSDFVDEYNDISLFLAEQLALDSETEETGVLFGNFAVQNLQQILRSSISSKVTGISGDYTYLSQIGITTQSDGTIILDTDDFSDALVGDIENVSQLFSSNGSVTNSSVAYVGFTSDTE</sequence>
<organism evidence="10">
    <name type="scientific">marine metagenome</name>
    <dbReference type="NCBI Taxonomy" id="408172"/>
    <lineage>
        <taxon>unclassified sequences</taxon>
        <taxon>metagenomes</taxon>
        <taxon>ecological metagenomes</taxon>
    </lineage>
</organism>
<dbReference type="Pfam" id="PF02465">
    <property type="entry name" value="FliD_N"/>
    <property type="match status" value="1"/>
</dbReference>
<gene>
    <name evidence="10" type="ORF">METZ01_LOCUS131084</name>
</gene>
<accession>A0A381YMQ0</accession>
<dbReference type="PANTHER" id="PTHR30288">
    <property type="entry name" value="FLAGELLAR CAP/ASSEMBLY PROTEIN FLID"/>
    <property type="match status" value="1"/>
</dbReference>
<dbReference type="Pfam" id="PF07195">
    <property type="entry name" value="FliD_C"/>
    <property type="match status" value="1"/>
</dbReference>
<dbReference type="InterPro" id="IPR040026">
    <property type="entry name" value="FliD"/>
</dbReference>
<comment type="similarity">
    <text evidence="2">Belongs to the FliD family.</text>
</comment>
<evidence type="ECO:0000256" key="1">
    <source>
        <dbReference type="ARBA" id="ARBA00004365"/>
    </source>
</evidence>
<protein>
    <recommendedName>
        <fullName evidence="7">Filament cap protein</fullName>
    </recommendedName>
    <alternativeName>
        <fullName evidence="6">Flagellar cap protein</fullName>
    </alternativeName>
</protein>
<proteinExistence type="inferred from homology"/>
<evidence type="ECO:0000256" key="6">
    <source>
        <dbReference type="ARBA" id="ARBA00033074"/>
    </source>
</evidence>
<evidence type="ECO:0000256" key="3">
    <source>
        <dbReference type="ARBA" id="ARBA00011255"/>
    </source>
</evidence>
<dbReference type="GO" id="GO:0071973">
    <property type="term" value="P:bacterial-type flagellum-dependent cell motility"/>
    <property type="evidence" value="ECO:0007669"/>
    <property type="project" value="TreeGrafter"/>
</dbReference>
<feature type="non-terminal residue" evidence="10">
    <location>
        <position position="390"/>
    </location>
</feature>
<evidence type="ECO:0000259" key="9">
    <source>
        <dbReference type="Pfam" id="PF07195"/>
    </source>
</evidence>
<evidence type="ECO:0000259" key="8">
    <source>
        <dbReference type="Pfam" id="PF02465"/>
    </source>
</evidence>